<dbReference type="Pfam" id="PF09527">
    <property type="entry name" value="ATPase_gene1"/>
    <property type="match status" value="1"/>
</dbReference>
<keyword evidence="1" id="KW-0812">Transmembrane</keyword>
<dbReference type="Proteomes" id="UP000317593">
    <property type="component" value="Unassembled WGS sequence"/>
</dbReference>
<keyword evidence="3" id="KW-1185">Reference proteome</keyword>
<evidence type="ECO:0000313" key="2">
    <source>
        <dbReference type="EMBL" id="SMO42947.1"/>
    </source>
</evidence>
<keyword evidence="1" id="KW-1133">Transmembrane helix</keyword>
<feature type="transmembrane region" description="Helical" evidence="1">
    <location>
        <begin position="12"/>
        <end position="34"/>
    </location>
</feature>
<evidence type="ECO:0000256" key="1">
    <source>
        <dbReference type="SAM" id="Phobius"/>
    </source>
</evidence>
<dbReference type="InterPro" id="IPR032820">
    <property type="entry name" value="ATPase_put"/>
</dbReference>
<accession>A0A521B764</accession>
<dbReference type="EMBL" id="FXTH01000002">
    <property type="protein sequence ID" value="SMO42947.1"/>
    <property type="molecule type" value="Genomic_DNA"/>
</dbReference>
<proteinExistence type="predicted"/>
<evidence type="ECO:0000313" key="3">
    <source>
        <dbReference type="Proteomes" id="UP000317593"/>
    </source>
</evidence>
<protein>
    <submittedName>
        <fullName evidence="2">ATP synthase protein I</fullName>
    </submittedName>
</protein>
<dbReference type="AlphaFoldDB" id="A0A521B764"/>
<feature type="transmembrane region" description="Helical" evidence="1">
    <location>
        <begin position="40"/>
        <end position="61"/>
    </location>
</feature>
<name>A0A521B764_9BACT</name>
<reference evidence="2 3" key="1">
    <citation type="submission" date="2017-05" db="EMBL/GenBank/DDBJ databases">
        <authorList>
            <person name="Varghese N."/>
            <person name="Submissions S."/>
        </authorList>
    </citation>
    <scope>NUCLEOTIDE SEQUENCE [LARGE SCALE GENOMIC DNA]</scope>
    <source>
        <strain evidence="2 3">DSM 21194</strain>
    </source>
</reference>
<sequence length="70" mass="7977">MNDRDKLSSYIEYMSLGIEIAAALAVPILLGYWLDGYFGIQPWLLLTGCLVGIINIFILIFKLNERLNKK</sequence>
<keyword evidence="1" id="KW-0472">Membrane</keyword>
<organism evidence="2 3">
    <name type="scientific">Fodinibius sediminis</name>
    <dbReference type="NCBI Taxonomy" id="1214077"/>
    <lineage>
        <taxon>Bacteria</taxon>
        <taxon>Pseudomonadati</taxon>
        <taxon>Balneolota</taxon>
        <taxon>Balneolia</taxon>
        <taxon>Balneolales</taxon>
        <taxon>Balneolaceae</taxon>
        <taxon>Fodinibius</taxon>
    </lineage>
</organism>
<gene>
    <name evidence="2" type="ORF">SAMN06265218_102260</name>
</gene>